<keyword evidence="4" id="KW-0445">Lipid transport</keyword>
<name>A0A8J6KWY5_MICOH</name>
<keyword evidence="3 8" id="KW-1133">Transmembrane helix</keyword>
<evidence type="ECO:0000256" key="4">
    <source>
        <dbReference type="ARBA" id="ARBA00023055"/>
    </source>
</evidence>
<dbReference type="AlphaFoldDB" id="A0A8J6KWY5"/>
<feature type="region of interest" description="Disordered" evidence="7">
    <location>
        <begin position="1"/>
        <end position="46"/>
    </location>
</feature>
<accession>A0A8J6KWY5</accession>
<dbReference type="EMBL" id="JAATJU010021751">
    <property type="protein sequence ID" value="KAH0512811.1"/>
    <property type="molecule type" value="Genomic_DNA"/>
</dbReference>
<reference evidence="10" key="1">
    <citation type="submission" date="2020-03" db="EMBL/GenBank/DDBJ databases">
        <title>Studies in the Genomics of Life Span.</title>
        <authorList>
            <person name="Glass D."/>
        </authorList>
    </citation>
    <scope>NUCLEOTIDE SEQUENCE</scope>
    <source>
        <strain evidence="10">LTLLF</strain>
        <tissue evidence="10">Muscle</tissue>
    </source>
</reference>
<feature type="transmembrane region" description="Helical" evidence="8">
    <location>
        <begin position="830"/>
        <end position="851"/>
    </location>
</feature>
<evidence type="ECO:0000256" key="8">
    <source>
        <dbReference type="SAM" id="Phobius"/>
    </source>
</evidence>
<evidence type="ECO:0000256" key="1">
    <source>
        <dbReference type="ARBA" id="ARBA00004389"/>
    </source>
</evidence>
<keyword evidence="6 8" id="KW-0472">Membrane</keyword>
<dbReference type="PROSITE" id="PS51778">
    <property type="entry name" value="VAST"/>
    <property type="match status" value="1"/>
</dbReference>
<dbReference type="GO" id="GO:0005789">
    <property type="term" value="C:endoplasmic reticulum membrane"/>
    <property type="evidence" value="ECO:0007669"/>
    <property type="project" value="UniProtKB-SubCell"/>
</dbReference>
<keyword evidence="5" id="KW-0446">Lipid-binding</keyword>
<dbReference type="GO" id="GO:0120020">
    <property type="term" value="F:cholesterol transfer activity"/>
    <property type="evidence" value="ECO:0007669"/>
    <property type="project" value="TreeGrafter"/>
</dbReference>
<evidence type="ECO:0000256" key="7">
    <source>
        <dbReference type="SAM" id="MobiDB-lite"/>
    </source>
</evidence>
<evidence type="ECO:0000256" key="6">
    <source>
        <dbReference type="ARBA" id="ARBA00023136"/>
    </source>
</evidence>
<feature type="region of interest" description="Disordered" evidence="7">
    <location>
        <begin position="486"/>
        <end position="568"/>
    </location>
</feature>
<evidence type="ECO:0000256" key="3">
    <source>
        <dbReference type="ARBA" id="ARBA00022989"/>
    </source>
</evidence>
<evidence type="ECO:0000259" key="9">
    <source>
        <dbReference type="PROSITE" id="PS51778"/>
    </source>
</evidence>
<dbReference type="InterPro" id="IPR011993">
    <property type="entry name" value="PH-like_dom_sf"/>
</dbReference>
<dbReference type="Pfam" id="PF02893">
    <property type="entry name" value="GRAM"/>
    <property type="match status" value="1"/>
</dbReference>
<comment type="subcellular location">
    <subcellularLocation>
        <location evidence="1">Endoplasmic reticulum membrane</location>
        <topology evidence="1">Single-pass membrane protein</topology>
    </subcellularLocation>
</comment>
<evidence type="ECO:0000313" key="10">
    <source>
        <dbReference type="EMBL" id="KAH0512811.1"/>
    </source>
</evidence>
<dbReference type="GO" id="GO:0032366">
    <property type="term" value="P:intracellular sterol transport"/>
    <property type="evidence" value="ECO:0007669"/>
    <property type="project" value="TreeGrafter"/>
</dbReference>
<proteinExistence type="predicted"/>
<dbReference type="GO" id="GO:0071397">
    <property type="term" value="P:cellular response to cholesterol"/>
    <property type="evidence" value="ECO:0007669"/>
    <property type="project" value="UniProtKB-ARBA"/>
</dbReference>
<dbReference type="GO" id="GO:0140268">
    <property type="term" value="C:endoplasmic reticulum-plasma membrane contact site"/>
    <property type="evidence" value="ECO:0007669"/>
    <property type="project" value="UniProtKB-ARBA"/>
</dbReference>
<feature type="compositionally biased region" description="Basic and acidic residues" evidence="7">
    <location>
        <begin position="539"/>
        <end position="550"/>
    </location>
</feature>
<protein>
    <submittedName>
        <fullName evidence="10">GRAM domain-containing protein 1C</fullName>
    </submittedName>
</protein>
<dbReference type="GO" id="GO:0015485">
    <property type="term" value="F:cholesterol binding"/>
    <property type="evidence" value="ECO:0007669"/>
    <property type="project" value="TreeGrafter"/>
</dbReference>
<keyword evidence="4" id="KW-0813">Transport</keyword>
<dbReference type="FunFam" id="2.30.29.30:FF:000008">
    <property type="entry name" value="GRAM domain containing 1B"/>
    <property type="match status" value="1"/>
</dbReference>
<keyword evidence="2 8" id="KW-0812">Transmembrane</keyword>
<gene>
    <name evidence="10" type="ORF">LTLLF_103695</name>
</gene>
<dbReference type="InterPro" id="IPR004182">
    <property type="entry name" value="GRAM"/>
</dbReference>
<dbReference type="PANTHER" id="PTHR23319:SF1">
    <property type="entry name" value="PROTEIN ASTER-C"/>
    <property type="match status" value="1"/>
</dbReference>
<organism evidence="10 11">
    <name type="scientific">Microtus ochrogaster</name>
    <name type="common">Prairie vole</name>
    <dbReference type="NCBI Taxonomy" id="79684"/>
    <lineage>
        <taxon>Eukaryota</taxon>
        <taxon>Metazoa</taxon>
        <taxon>Chordata</taxon>
        <taxon>Craniata</taxon>
        <taxon>Vertebrata</taxon>
        <taxon>Euteleostomi</taxon>
        <taxon>Mammalia</taxon>
        <taxon>Eutheria</taxon>
        <taxon>Euarchontoglires</taxon>
        <taxon>Glires</taxon>
        <taxon>Rodentia</taxon>
        <taxon>Myomorpha</taxon>
        <taxon>Muroidea</taxon>
        <taxon>Cricetidae</taxon>
        <taxon>Arvicolinae</taxon>
        <taxon>Microtus</taxon>
    </lineage>
</organism>
<dbReference type="SMART" id="SM00568">
    <property type="entry name" value="GRAM"/>
    <property type="match status" value="1"/>
</dbReference>
<evidence type="ECO:0000256" key="5">
    <source>
        <dbReference type="ARBA" id="ARBA00023121"/>
    </source>
</evidence>
<feature type="compositionally biased region" description="Basic and acidic residues" evidence="7">
    <location>
        <begin position="506"/>
        <end position="516"/>
    </location>
</feature>
<feature type="domain" description="VASt" evidence="9">
    <location>
        <begin position="600"/>
        <end position="771"/>
    </location>
</feature>
<dbReference type="Pfam" id="PF16016">
    <property type="entry name" value="VASt"/>
    <property type="match status" value="1"/>
</dbReference>
<dbReference type="InterPro" id="IPR051482">
    <property type="entry name" value="Cholesterol_transport"/>
</dbReference>
<dbReference type="InterPro" id="IPR031968">
    <property type="entry name" value="VASt"/>
</dbReference>
<dbReference type="Gene3D" id="2.30.29.30">
    <property type="entry name" value="Pleckstrin-homology domain (PH domain)/Phosphotyrosine-binding domain (PTB)"/>
    <property type="match status" value="1"/>
</dbReference>
<sequence length="936" mass="105502">MEGALTARQVVNEGDSSLVTELQEETEENPSPVVDENDTVPTKKQGLSTHNWSGDWSFWISSSTYKDRNEEYKQQFTHLPDSEKLIADYACALQRDILLQGRLYLSENWLCFYSNIFRWETTISIALKNITVMTKEKTARLIPNAIQIITEGEKFFFTSFGARDRSYLSIFRLWQNVLLDKRPECQAAPQSDAGIRHTLPVTCSFYSSAPWSDAGIRHTLLVTCSSYSSAPWSDAGIRHTLLVTCSSYSSAPWSDAGIRHTLLVTCSSYSSAPWSDAGIRHTLLVTCSSYSSAPWSDAGIRHTLLVTCSSYSSAPWSDAGIRHTLLVTCSSYSSAPWSDAGIRHTLLVTCSSYSSAPWSDAGIRHTLLVTCSSYSSAPWSDAGIRHTLLVTCSSYSSAPWSDAGIRHTLLVTCSSYSSAPWSDAGIRHTLLVTCSSYSSAVIGTFIYFSMRNDSLTRQEFWQLLQQNYGTELGLNAEEMENLSLSIEENVQPRSPGRSIVEDSGERDEKFSKDIRFPQESVSRVSETESLDGNSPKRGLGKEEPQSEKPLKKNPSLASGKRLSRAPSKSLDLNKNEYLSLDKSSTSDSVDEENIPEKDLQGRLYINRVFHMSAERMFELLFTSSHFMQRFTTSRNIIDVVSTPWTVESGGDQLRTMTYTIVLSNPLTGKYTAATEKQTLYKESREAQFYLVDSEVLTHDVPYHDYFYTLNRYCIVRSAKQRCRLRVSTDVRYRKQPWGIIKSLIEKNSWSSLESYFKQLESDLLMEESVLNQSIEDPGKLSSLRRRRRTLNRTAETVPKLPSQRSSIDVGFEAKGDVTGKRKTVDSCDTALIVVMSIFLLLLVLLNVTLFLKLSKIEHAAQSFYRLHLHEERSLNLVADRFSRTENIQKNKDQAHRLKGVLQDSIVMLEQLKSSLVMLQKTFDLLNKNKTGVAVES</sequence>
<comment type="caution">
    <text evidence="10">The sequence shown here is derived from an EMBL/GenBank/DDBJ whole genome shotgun (WGS) entry which is preliminary data.</text>
</comment>
<evidence type="ECO:0000313" key="11">
    <source>
        <dbReference type="Proteomes" id="UP000710432"/>
    </source>
</evidence>
<dbReference type="PANTHER" id="PTHR23319">
    <property type="entry name" value="GRAM DOMAIN CONTAINING 1B, ISOFORM E"/>
    <property type="match status" value="1"/>
</dbReference>
<evidence type="ECO:0000256" key="2">
    <source>
        <dbReference type="ARBA" id="ARBA00022692"/>
    </source>
</evidence>
<dbReference type="CDD" id="cd13220">
    <property type="entry name" value="PH-GRAM_GRAMDC"/>
    <property type="match status" value="1"/>
</dbReference>
<dbReference type="GO" id="GO:0005886">
    <property type="term" value="C:plasma membrane"/>
    <property type="evidence" value="ECO:0007669"/>
    <property type="project" value="TreeGrafter"/>
</dbReference>
<dbReference type="Proteomes" id="UP000710432">
    <property type="component" value="Unassembled WGS sequence"/>
</dbReference>